<evidence type="ECO:0000313" key="2">
    <source>
        <dbReference type="EMBL" id="AIF79687.1"/>
    </source>
</evidence>
<evidence type="ECO:0000259" key="1">
    <source>
        <dbReference type="Pfam" id="PF04807"/>
    </source>
</evidence>
<reference evidence="2" key="1">
    <citation type="submission" date="2014-04" db="EMBL/GenBank/DDBJ databases">
        <title>First report and molecular characterisation of viruses in chia (Salvia hispanica).</title>
        <authorList>
            <person name="Celli M.G."/>
            <person name="Perotto M.C."/>
            <person name="Martino J.A."/>
            <person name="Flores C.R."/>
            <person name="Conci V.C."/>
            <person name="Rodriguez-Pardina P."/>
        </authorList>
    </citation>
    <scope>NUCLEOTIDE SEQUENCE</scope>
    <source>
        <strain evidence="2">SM1</strain>
    </source>
</reference>
<organism evidence="2">
    <name type="scientific">Sida mosaic Bolivia virus 2</name>
    <dbReference type="NCBI Taxonomy" id="932070"/>
    <lineage>
        <taxon>Viruses</taxon>
        <taxon>Monodnaviria</taxon>
        <taxon>Shotokuvirae</taxon>
        <taxon>Cressdnaviricota</taxon>
        <taxon>Repensiviricetes</taxon>
        <taxon>Geplafuvirales</taxon>
        <taxon>Geminiviridae</taxon>
        <taxon>Begomovirus</taxon>
        <taxon>Begomovirus sidaboliviaensecundi</taxon>
    </lineage>
</organism>
<dbReference type="EMBL" id="KJ742421">
    <property type="protein sequence ID" value="AIF79687.1"/>
    <property type="molecule type" value="Genomic_DNA"/>
</dbReference>
<proteinExistence type="predicted"/>
<accession>A0A075MG59</accession>
<sequence length="96" mass="10558">MVVDHIVVDLPKTLDQSLLVASILTAGNLGIKPVHHLITIAKIVLHSSGTGLVVKHVEHLAKIHWSAIRSTIPDQPEHHTVRVVLQLDILVHPYLT</sequence>
<gene>
    <name evidence="2" type="primary">AC5</name>
</gene>
<dbReference type="InterPro" id="IPR006892">
    <property type="entry name" value="Gemini_AC4_5_cons_dom_1"/>
</dbReference>
<feature type="domain" description="Geminivirus AC4/5 conserved" evidence="1">
    <location>
        <begin position="42"/>
        <end position="74"/>
    </location>
</feature>
<protein>
    <submittedName>
        <fullName evidence="2">AC5</fullName>
    </submittedName>
</protein>
<name>A0A075MG59_9GEMI</name>
<dbReference type="Pfam" id="PF04807">
    <property type="entry name" value="Gemini_AC4_5"/>
    <property type="match status" value="1"/>
</dbReference>